<evidence type="ECO:0000313" key="2">
    <source>
        <dbReference type="Proteomes" id="UP001070352"/>
    </source>
</evidence>
<evidence type="ECO:0000313" key="1">
    <source>
        <dbReference type="EMBL" id="MCY8123163.1"/>
    </source>
</evidence>
<sequence>MVVVKNKIIRKCYKFALDAWEKRSQSQKQFGTGAIRKKNEFIADQLSGKLAECLFKLIVEDQYENVQVQLNFTHYPDPLQTDNGDVSIYVDGELLSSRIDIKGSSHRAQWLLVEEHKFKDLSTGKPLSDCYVMIRFSESMPTSQTLRNNPQQILEVQEISGEITGWANHSDFLSPADNKEWFVFERGQRPWKRQVLPSPFYPNDLKHLKNCIKSSIKKKGFTDNDIYLSVPLDAKINIGLPIYWLRTDLNMLLQPALIVQ</sequence>
<dbReference type="Proteomes" id="UP001070352">
    <property type="component" value="Unassembled WGS sequence"/>
</dbReference>
<name>A0A9Q4DUA8_BACSC</name>
<protein>
    <submittedName>
        <fullName evidence="1">Uncharacterized protein</fullName>
    </submittedName>
</protein>
<dbReference type="EMBL" id="JALANJ010000057">
    <property type="protein sequence ID" value="MCY8123163.1"/>
    <property type="molecule type" value="Genomic_DNA"/>
</dbReference>
<organism evidence="1 2">
    <name type="scientific">Bacillus spizizenii</name>
    <name type="common">Bacillus subtilis subsp. spizizenii</name>
    <dbReference type="NCBI Taxonomy" id="96241"/>
    <lineage>
        <taxon>Bacteria</taxon>
        <taxon>Bacillati</taxon>
        <taxon>Bacillota</taxon>
        <taxon>Bacilli</taxon>
        <taxon>Bacillales</taxon>
        <taxon>Bacillaceae</taxon>
        <taxon>Bacillus</taxon>
    </lineage>
</organism>
<comment type="caution">
    <text evidence="1">The sequence shown here is derived from an EMBL/GenBank/DDBJ whole genome shotgun (WGS) entry which is preliminary data.</text>
</comment>
<gene>
    <name evidence="1" type="ORF">MOC45_21735</name>
</gene>
<reference evidence="1" key="1">
    <citation type="submission" date="2022-02" db="EMBL/GenBank/DDBJ databases">
        <title>Crop Bioprotection Bacillus Genome Sequencing.</title>
        <authorList>
            <person name="Dunlap C."/>
        </authorList>
    </citation>
    <scope>NUCLEOTIDE SEQUENCE</scope>
    <source>
        <strain evidence="1">M18B4</strain>
    </source>
</reference>
<proteinExistence type="predicted"/>
<dbReference type="AlphaFoldDB" id="A0A9Q4DUA8"/>
<accession>A0A9Q4DUA8</accession>